<dbReference type="PANTHER" id="PTHR19328:SF75">
    <property type="entry name" value="ALDOSE SUGAR DEHYDROGENASE YLII"/>
    <property type="match status" value="1"/>
</dbReference>
<dbReference type="OrthoDB" id="9770043at2"/>
<keyword evidence="1" id="KW-0732">Signal</keyword>
<evidence type="ECO:0000313" key="4">
    <source>
        <dbReference type="Proteomes" id="UP000005289"/>
    </source>
</evidence>
<sequence length="384" mass="41701">MHPLNRLAILSTAVSLLFANAACASETVNSEYQSLRLVNVVDGLDHVWAFAFLPNGDLLVTERSGNLSRIRDGSALAVSGAPAVTARGQGGLLDVSLHPDFATNRLVYLTYSRSNPDSPGETAVALARGELDGLRLENVEEIFVQNRYSGPGRHYGSRLAWLPDGTLLMSVGDRGSDPPRAQDLGDHAGSLLRLNDDGSVPDDNPFVNRDDAAPEIYATGLRNIQGLMVHPDTGEIWATDHGPRGGDELNRIEAGENYGWPKVSLGVNYRTQEPYFDYTVRHKEGMVDPVIDWTPSLAVSGLAALPEDSRYAGQWSGNFLAGGLRSQQLRRVVFRDGIPVHEEELIRGSLGRIRDVRVGPDGILHVATDNGGGRDGIWRLEPAR</sequence>
<reference evidence="3 4" key="1">
    <citation type="submission" date="2013-12" db="EMBL/GenBank/DDBJ databases">
        <authorList>
            <consortium name="DOE Joint Genome Institute"/>
            <person name="Muyzer G."/>
            <person name="Huntemann M."/>
            <person name="Han J."/>
            <person name="Chen A."/>
            <person name="Kyrpides N."/>
            <person name="Mavromatis K."/>
            <person name="Markowitz V."/>
            <person name="Palaniappan K."/>
            <person name="Ivanova N."/>
            <person name="Schaumberg A."/>
            <person name="Pati A."/>
            <person name="Liolios K."/>
            <person name="Nordberg H.P."/>
            <person name="Cantor M.N."/>
            <person name="Hua S.X."/>
            <person name="Woyke T."/>
        </authorList>
    </citation>
    <scope>NUCLEOTIDE SEQUENCE [LARGE SCALE GENOMIC DNA]</scope>
    <source>
        <strain evidence="3 4">ARh 1</strain>
    </source>
</reference>
<dbReference type="KEGG" id="tti:THITH_06815"/>
<feature type="domain" description="Glucose/Sorbosone dehydrogenase" evidence="2">
    <location>
        <begin position="44"/>
        <end position="374"/>
    </location>
</feature>
<dbReference type="RefSeq" id="WP_006748700.1">
    <property type="nucleotide sequence ID" value="NZ_CP007029.1"/>
</dbReference>
<keyword evidence="4" id="KW-1185">Reference proteome</keyword>
<dbReference type="InterPro" id="IPR011042">
    <property type="entry name" value="6-blade_b-propeller_TolB-like"/>
</dbReference>
<gene>
    <name evidence="3" type="ORF">THITH_06815</name>
</gene>
<dbReference type="PANTHER" id="PTHR19328">
    <property type="entry name" value="HEDGEHOG-INTERACTING PROTEIN"/>
    <property type="match status" value="1"/>
</dbReference>
<dbReference type="SUPFAM" id="SSF50952">
    <property type="entry name" value="Soluble quinoprotein glucose dehydrogenase"/>
    <property type="match status" value="1"/>
</dbReference>
<organism evidence="3 4">
    <name type="scientific">Thioalkalivibrio paradoxus ARh 1</name>
    <dbReference type="NCBI Taxonomy" id="713585"/>
    <lineage>
        <taxon>Bacteria</taxon>
        <taxon>Pseudomonadati</taxon>
        <taxon>Pseudomonadota</taxon>
        <taxon>Gammaproteobacteria</taxon>
        <taxon>Chromatiales</taxon>
        <taxon>Ectothiorhodospiraceae</taxon>
        <taxon>Thioalkalivibrio</taxon>
    </lineage>
</organism>
<dbReference type="InterPro" id="IPR012938">
    <property type="entry name" value="Glc/Sorbosone_DH"/>
</dbReference>
<accession>W0DHA3</accession>
<evidence type="ECO:0000313" key="3">
    <source>
        <dbReference type="EMBL" id="AHE98014.1"/>
    </source>
</evidence>
<evidence type="ECO:0000256" key="1">
    <source>
        <dbReference type="SAM" id="SignalP"/>
    </source>
</evidence>
<dbReference type="InterPro" id="IPR011041">
    <property type="entry name" value="Quinoprot_gluc/sorb_DH_b-prop"/>
</dbReference>
<dbReference type="Gene3D" id="2.120.10.30">
    <property type="entry name" value="TolB, C-terminal domain"/>
    <property type="match status" value="1"/>
</dbReference>
<feature type="chain" id="PRO_5004787031" evidence="1">
    <location>
        <begin position="25"/>
        <end position="384"/>
    </location>
</feature>
<dbReference type="HOGENOM" id="CLU_012253_1_1_6"/>
<dbReference type="Proteomes" id="UP000005289">
    <property type="component" value="Chromosome"/>
</dbReference>
<protein>
    <submittedName>
        <fullName evidence="3">Aldose sugar dehydrogenase YliI</fullName>
    </submittedName>
</protein>
<name>W0DHA3_9GAMM</name>
<dbReference type="EMBL" id="CP007029">
    <property type="protein sequence ID" value="AHE98014.1"/>
    <property type="molecule type" value="Genomic_DNA"/>
</dbReference>
<dbReference type="AlphaFoldDB" id="W0DHA3"/>
<feature type="signal peptide" evidence="1">
    <location>
        <begin position="1"/>
        <end position="24"/>
    </location>
</feature>
<evidence type="ECO:0000259" key="2">
    <source>
        <dbReference type="Pfam" id="PF07995"/>
    </source>
</evidence>
<dbReference type="Pfam" id="PF07995">
    <property type="entry name" value="GSDH"/>
    <property type="match status" value="1"/>
</dbReference>
<proteinExistence type="predicted"/>
<dbReference type="STRING" id="713585.THITH_06815"/>